<dbReference type="CDD" id="cd00093">
    <property type="entry name" value="HTH_XRE"/>
    <property type="match status" value="1"/>
</dbReference>
<dbReference type="Pfam" id="PF01381">
    <property type="entry name" value="HTH_3"/>
    <property type="match status" value="1"/>
</dbReference>
<dbReference type="PROSITE" id="PS50943">
    <property type="entry name" value="HTH_CROC1"/>
    <property type="match status" value="1"/>
</dbReference>
<dbReference type="InterPro" id="IPR010982">
    <property type="entry name" value="Lambda_DNA-bd_dom_sf"/>
</dbReference>
<dbReference type="SUPFAM" id="SSF47413">
    <property type="entry name" value="lambda repressor-like DNA-binding domains"/>
    <property type="match status" value="1"/>
</dbReference>
<sequence>MKNSSEAPGHPGTYVRQTIIPSDMSVKEAAERLGVGRPALSNFLNGKSSLSPEMAVRLERAFGADRKKLLDMQAAYDQQMRLSADKDITVRAFVPNFLTIKARQIEDWADSQIDARNRLPVLLRKLVHSTSNDLRQVDFPGYDNAQRKGSDGFVEAGVATPWVPEGNSYWEFGTDQNPSGKAKSDYAARLTSVDPAVRANSTFVFVTPRNWPAKTAWEKRKNEAGDWKAVRAMRAILNSGWSSPFRRRSGLQNNSLCR</sequence>
<dbReference type="Proteomes" id="UP000680304">
    <property type="component" value="Unassembled WGS sequence"/>
</dbReference>
<feature type="domain" description="HTH cro/C1-type" evidence="2">
    <location>
        <begin position="24"/>
        <end position="69"/>
    </location>
</feature>
<name>A0ABQ4N6Z5_9BACL</name>
<dbReference type="PANTHER" id="PTHR36924:SF1">
    <property type="entry name" value="ANTITOXIN HIGA-1"/>
    <property type="match status" value="1"/>
</dbReference>
<dbReference type="Gene3D" id="1.10.260.40">
    <property type="entry name" value="lambda repressor-like DNA-binding domains"/>
    <property type="match status" value="1"/>
</dbReference>
<keyword evidence="4" id="KW-1185">Reference proteome</keyword>
<dbReference type="InterPro" id="IPR001387">
    <property type="entry name" value="Cro/C1-type_HTH"/>
</dbReference>
<evidence type="ECO:0000313" key="4">
    <source>
        <dbReference type="Proteomes" id="UP000680304"/>
    </source>
</evidence>
<proteinExistence type="predicted"/>
<evidence type="ECO:0000256" key="1">
    <source>
        <dbReference type="ARBA" id="ARBA00023125"/>
    </source>
</evidence>
<dbReference type="EMBL" id="BOVJ01000075">
    <property type="protein sequence ID" value="GIQ63934.1"/>
    <property type="molecule type" value="Genomic_DNA"/>
</dbReference>
<gene>
    <name evidence="3" type="ORF">PACILC2_25020</name>
</gene>
<accession>A0ABQ4N6Z5</accession>
<keyword evidence="1" id="KW-0238">DNA-binding</keyword>
<dbReference type="SMART" id="SM00530">
    <property type="entry name" value="HTH_XRE"/>
    <property type="match status" value="1"/>
</dbReference>
<protein>
    <recommendedName>
        <fullName evidence="2">HTH cro/C1-type domain-containing protein</fullName>
    </recommendedName>
</protein>
<dbReference type="RefSeq" id="WP_213528909.1">
    <property type="nucleotide sequence ID" value="NZ_BOVJ01000075.1"/>
</dbReference>
<comment type="caution">
    <text evidence="3">The sequence shown here is derived from an EMBL/GenBank/DDBJ whole genome shotgun (WGS) entry which is preliminary data.</text>
</comment>
<dbReference type="NCBIfam" id="TIGR02607">
    <property type="entry name" value="antidote_HigA"/>
    <property type="match status" value="1"/>
</dbReference>
<dbReference type="PANTHER" id="PTHR36924">
    <property type="entry name" value="ANTITOXIN HIGA-1"/>
    <property type="match status" value="1"/>
</dbReference>
<reference evidence="3 4" key="1">
    <citation type="submission" date="2021-04" db="EMBL/GenBank/DDBJ databases">
        <title>Draft genome sequence of Paenibacillus cisolokensis, LC2-13A.</title>
        <authorList>
            <person name="Uke A."/>
            <person name="Chhe C."/>
            <person name="Baramee S."/>
            <person name="Kosugi A."/>
        </authorList>
    </citation>
    <scope>NUCLEOTIDE SEQUENCE [LARGE SCALE GENOMIC DNA]</scope>
    <source>
        <strain evidence="3 4">LC2-13A</strain>
    </source>
</reference>
<organism evidence="3 4">
    <name type="scientific">Paenibacillus cisolokensis</name>
    <dbReference type="NCBI Taxonomy" id="1658519"/>
    <lineage>
        <taxon>Bacteria</taxon>
        <taxon>Bacillati</taxon>
        <taxon>Bacillota</taxon>
        <taxon>Bacilli</taxon>
        <taxon>Bacillales</taxon>
        <taxon>Paenibacillaceae</taxon>
        <taxon>Paenibacillus</taxon>
    </lineage>
</organism>
<evidence type="ECO:0000259" key="2">
    <source>
        <dbReference type="PROSITE" id="PS50943"/>
    </source>
</evidence>
<evidence type="ECO:0000313" key="3">
    <source>
        <dbReference type="EMBL" id="GIQ63934.1"/>
    </source>
</evidence>
<dbReference type="InterPro" id="IPR013430">
    <property type="entry name" value="Toxin_antidote_HigA"/>
</dbReference>